<evidence type="ECO:0000256" key="2">
    <source>
        <dbReference type="ARBA" id="ARBA00004236"/>
    </source>
</evidence>
<reference evidence="9" key="1">
    <citation type="submission" date="2023-07" db="EMBL/GenBank/DDBJ databases">
        <title>draft genome sequence of fig (Ficus carica).</title>
        <authorList>
            <person name="Takahashi T."/>
            <person name="Nishimura K."/>
        </authorList>
    </citation>
    <scope>NUCLEOTIDE SEQUENCE</scope>
</reference>
<feature type="region of interest" description="Disordered" evidence="8">
    <location>
        <begin position="124"/>
        <end position="171"/>
    </location>
</feature>
<evidence type="ECO:0000256" key="7">
    <source>
        <dbReference type="ARBA" id="ARBA00023294"/>
    </source>
</evidence>
<feature type="compositionally biased region" description="Low complexity" evidence="8">
    <location>
        <begin position="124"/>
        <end position="142"/>
    </location>
</feature>
<evidence type="ECO:0000256" key="4">
    <source>
        <dbReference type="ARBA" id="ARBA00022448"/>
    </source>
</evidence>
<keyword evidence="4" id="KW-0813">Transport</keyword>
<keyword evidence="5" id="KW-1003">Cell membrane</keyword>
<dbReference type="PANTHER" id="PTHR33541">
    <property type="entry name" value="PROTEIN BIG GRAIN 1-LIKE A-RELATED"/>
    <property type="match status" value="1"/>
</dbReference>
<dbReference type="PANTHER" id="PTHR33541:SF12">
    <property type="entry name" value="PROTEIN BIG GRAIN 1-LIKE A"/>
    <property type="match status" value="1"/>
</dbReference>
<dbReference type="Proteomes" id="UP001187192">
    <property type="component" value="Unassembled WGS sequence"/>
</dbReference>
<gene>
    <name evidence="9" type="ORF">TIFTF001_053788</name>
</gene>
<sequence length="454" mass="52257">MQKMYRFEKSLQREEGGRYRHEKEIPSFSSSLLDKIYRSIDDGEKKSEDLKFFRETMTRKHSKTSRVMEEKEEEEEEMSSFRRACLIEKWMGKKVGEKVGAQGRKYCSEFDRKLDHDNDALFFSSTSSSSDSSSGGFSSSDTESFHGARSASSLYPAPARPKPVRTSVTEKKQSALFYERREELHVFDAYRRPKESHTPKLDDGDVLIKSKSRALKIYSNLKKVKQPISPGGKLASFLNSLFTNSTKKTKSYNTTSSYQETSTCSSASSFSRSCLSKNSPSTREKLRNNGVKRSVRFYPVSVIVDEDSRPCGHKCLYEEQDSALMPVSVPTAWKIGRSPVRKTLEDELKVRQQVLEKTRRVEGTAREFLRDYHQNQTNKKDFIPQLRGEDDRIRRNEEVDDEEFDDAASYSSSDLFELDHLAVIGKEMRYQEELPVYETTRVDKNRAIANGLIM</sequence>
<comment type="function">
    <text evidence="1">Involved in auxin transport. Regulator of the auxin signaling pathway.</text>
</comment>
<evidence type="ECO:0000256" key="8">
    <source>
        <dbReference type="SAM" id="MobiDB-lite"/>
    </source>
</evidence>
<evidence type="ECO:0008006" key="11">
    <source>
        <dbReference type="Google" id="ProtNLM"/>
    </source>
</evidence>
<evidence type="ECO:0000313" key="9">
    <source>
        <dbReference type="EMBL" id="GMN74089.1"/>
    </source>
</evidence>
<keyword evidence="7" id="KW-0927">Auxin signaling pathway</keyword>
<keyword evidence="6" id="KW-0472">Membrane</keyword>
<dbReference type="GO" id="GO:0009734">
    <property type="term" value="P:auxin-activated signaling pathway"/>
    <property type="evidence" value="ECO:0007669"/>
    <property type="project" value="UniProtKB-KW"/>
</dbReference>
<keyword evidence="10" id="KW-1185">Reference proteome</keyword>
<comment type="subcellular location">
    <subcellularLocation>
        <location evidence="2">Cell membrane</location>
    </subcellularLocation>
</comment>
<evidence type="ECO:0000313" key="10">
    <source>
        <dbReference type="Proteomes" id="UP001187192"/>
    </source>
</evidence>
<evidence type="ECO:0000256" key="5">
    <source>
        <dbReference type="ARBA" id="ARBA00022475"/>
    </source>
</evidence>
<dbReference type="AlphaFoldDB" id="A0AA88JGW1"/>
<evidence type="ECO:0000256" key="3">
    <source>
        <dbReference type="ARBA" id="ARBA00010067"/>
    </source>
</evidence>
<dbReference type="InterPro" id="IPR039621">
    <property type="entry name" value="BG1-like"/>
</dbReference>
<comment type="caution">
    <text evidence="9">The sequence shown here is derived from an EMBL/GenBank/DDBJ whole genome shotgun (WGS) entry which is preliminary data.</text>
</comment>
<feature type="region of interest" description="Disordered" evidence="8">
    <location>
        <begin position="1"/>
        <end position="22"/>
    </location>
</feature>
<accession>A0AA88JGW1</accession>
<dbReference type="GO" id="GO:0005886">
    <property type="term" value="C:plasma membrane"/>
    <property type="evidence" value="ECO:0007669"/>
    <property type="project" value="UniProtKB-SubCell"/>
</dbReference>
<proteinExistence type="inferred from homology"/>
<dbReference type="EMBL" id="BTGU01013389">
    <property type="protein sequence ID" value="GMN74089.1"/>
    <property type="molecule type" value="Genomic_DNA"/>
</dbReference>
<evidence type="ECO:0000256" key="6">
    <source>
        <dbReference type="ARBA" id="ARBA00023136"/>
    </source>
</evidence>
<comment type="similarity">
    <text evidence="3">Belongs to the BIG GRAIN 1 (BG1) plant protein family.</text>
</comment>
<protein>
    <recommendedName>
        <fullName evidence="11">Protein BIG GRAIN 1-like A</fullName>
    </recommendedName>
</protein>
<name>A0AA88JGW1_FICCA</name>
<organism evidence="9 10">
    <name type="scientific">Ficus carica</name>
    <name type="common">Common fig</name>
    <dbReference type="NCBI Taxonomy" id="3494"/>
    <lineage>
        <taxon>Eukaryota</taxon>
        <taxon>Viridiplantae</taxon>
        <taxon>Streptophyta</taxon>
        <taxon>Embryophyta</taxon>
        <taxon>Tracheophyta</taxon>
        <taxon>Spermatophyta</taxon>
        <taxon>Magnoliopsida</taxon>
        <taxon>eudicotyledons</taxon>
        <taxon>Gunneridae</taxon>
        <taxon>Pentapetalae</taxon>
        <taxon>rosids</taxon>
        <taxon>fabids</taxon>
        <taxon>Rosales</taxon>
        <taxon>Moraceae</taxon>
        <taxon>Ficeae</taxon>
        <taxon>Ficus</taxon>
    </lineage>
</organism>
<evidence type="ECO:0000256" key="1">
    <source>
        <dbReference type="ARBA" id="ARBA00002281"/>
    </source>
</evidence>